<feature type="chain" id="PRO_5043388217" evidence="2">
    <location>
        <begin position="18"/>
        <end position="98"/>
    </location>
</feature>
<feature type="compositionally biased region" description="Polar residues" evidence="1">
    <location>
        <begin position="22"/>
        <end position="32"/>
    </location>
</feature>
<evidence type="ECO:0000313" key="3">
    <source>
        <dbReference type="EMBL" id="WPU66920.1"/>
    </source>
</evidence>
<dbReference type="Proteomes" id="UP001324634">
    <property type="component" value="Chromosome"/>
</dbReference>
<keyword evidence="4" id="KW-1185">Reference proteome</keyword>
<keyword evidence="2" id="KW-0732">Signal</keyword>
<feature type="compositionally biased region" description="Acidic residues" evidence="1">
    <location>
        <begin position="43"/>
        <end position="62"/>
    </location>
</feature>
<feature type="compositionally biased region" description="Basic and acidic residues" evidence="1">
    <location>
        <begin position="63"/>
        <end position="98"/>
    </location>
</feature>
<gene>
    <name evidence="3" type="ORF">SOO65_09175</name>
</gene>
<proteinExistence type="predicted"/>
<dbReference type="AlphaFoldDB" id="A0AAX4HUR7"/>
<reference evidence="3 4" key="1">
    <citation type="submission" date="2023-11" db="EMBL/GenBank/DDBJ databases">
        <title>Peredibacter starrii A3.12.</title>
        <authorList>
            <person name="Mitchell R.J."/>
        </authorList>
    </citation>
    <scope>NUCLEOTIDE SEQUENCE [LARGE SCALE GENOMIC DNA]</scope>
    <source>
        <strain evidence="3 4">A3.12</strain>
    </source>
</reference>
<accession>A0AAX4HUR7</accession>
<sequence length="98" mass="11453">MKTLMLIMSLISLMVFSIGCNRSENKSTTGSDIQREESRADQISDEANEDIREEQEDVNEEMQDVRDEQKDVEKEELDVKQEYDDAKGKVKDEMRMED</sequence>
<evidence type="ECO:0000256" key="2">
    <source>
        <dbReference type="SAM" id="SignalP"/>
    </source>
</evidence>
<name>A0AAX4HUR7_9BACT</name>
<feature type="signal peptide" evidence="2">
    <location>
        <begin position="1"/>
        <end position="17"/>
    </location>
</feature>
<feature type="compositionally biased region" description="Basic and acidic residues" evidence="1">
    <location>
        <begin position="33"/>
        <end position="42"/>
    </location>
</feature>
<dbReference type="EMBL" id="CP139487">
    <property type="protein sequence ID" value="WPU66920.1"/>
    <property type="molecule type" value="Genomic_DNA"/>
</dbReference>
<dbReference type="PROSITE" id="PS51257">
    <property type="entry name" value="PROKAR_LIPOPROTEIN"/>
    <property type="match status" value="1"/>
</dbReference>
<dbReference type="RefSeq" id="WP_321399601.1">
    <property type="nucleotide sequence ID" value="NZ_CP139487.1"/>
</dbReference>
<dbReference type="KEGG" id="psti:SOO65_09175"/>
<evidence type="ECO:0000313" key="4">
    <source>
        <dbReference type="Proteomes" id="UP001324634"/>
    </source>
</evidence>
<protein>
    <submittedName>
        <fullName evidence="3">Uncharacterized protein</fullName>
    </submittedName>
</protein>
<organism evidence="3 4">
    <name type="scientific">Peredibacter starrii</name>
    <dbReference type="NCBI Taxonomy" id="28202"/>
    <lineage>
        <taxon>Bacteria</taxon>
        <taxon>Pseudomonadati</taxon>
        <taxon>Bdellovibrionota</taxon>
        <taxon>Bacteriovoracia</taxon>
        <taxon>Bacteriovoracales</taxon>
        <taxon>Bacteriovoracaceae</taxon>
        <taxon>Peredibacter</taxon>
    </lineage>
</organism>
<evidence type="ECO:0000256" key="1">
    <source>
        <dbReference type="SAM" id="MobiDB-lite"/>
    </source>
</evidence>
<feature type="region of interest" description="Disordered" evidence="1">
    <location>
        <begin position="22"/>
        <end position="98"/>
    </location>
</feature>